<keyword evidence="3" id="KW-1185">Reference proteome</keyword>
<sequence length="291" mass="31647">MVPATITSVLALSTLVFGQYSPYLHERQTTRPSGQLLRPLNGTFVGITDNIRLSFLPLFIEDEPAGGYFTDSIDVSLHGLEGQGTFKIASRLTAHKQALGAEGAIEAKFHHADFGVPSGNYEIVIDENDIQYQTMNVNFRVTPVRTISISAPTASAKAKRDAVPRALEEPSGPGGYISWPLGGAKYDYYNGSITLVYWPAQFYTSSIDVSLFSVDLKTSYPLVSGLTSDPFSYSPFTPIVGHWSTYEMGCGTYQLVVVEHQSGFSGEPTIPAFQSAAPTIYVDCTDYNPSP</sequence>
<feature type="signal peptide" evidence="1">
    <location>
        <begin position="1"/>
        <end position="18"/>
    </location>
</feature>
<dbReference type="EMBL" id="KV424074">
    <property type="protein sequence ID" value="KZT52214.1"/>
    <property type="molecule type" value="Genomic_DNA"/>
</dbReference>
<evidence type="ECO:0000313" key="2">
    <source>
        <dbReference type="EMBL" id="KZT52214.1"/>
    </source>
</evidence>
<dbReference type="AlphaFoldDB" id="A0A165D789"/>
<dbReference type="InParanoid" id="A0A165D789"/>
<proteinExistence type="predicted"/>
<feature type="chain" id="PRO_5007856407" evidence="1">
    <location>
        <begin position="19"/>
        <end position="291"/>
    </location>
</feature>
<name>A0A165D789_9BASI</name>
<dbReference type="Proteomes" id="UP000076842">
    <property type="component" value="Unassembled WGS sequence"/>
</dbReference>
<evidence type="ECO:0000313" key="3">
    <source>
        <dbReference type="Proteomes" id="UP000076842"/>
    </source>
</evidence>
<organism evidence="2 3">
    <name type="scientific">Calocera cornea HHB12733</name>
    <dbReference type="NCBI Taxonomy" id="1353952"/>
    <lineage>
        <taxon>Eukaryota</taxon>
        <taxon>Fungi</taxon>
        <taxon>Dikarya</taxon>
        <taxon>Basidiomycota</taxon>
        <taxon>Agaricomycotina</taxon>
        <taxon>Dacrymycetes</taxon>
        <taxon>Dacrymycetales</taxon>
        <taxon>Dacrymycetaceae</taxon>
        <taxon>Calocera</taxon>
    </lineage>
</organism>
<accession>A0A165D789</accession>
<protein>
    <submittedName>
        <fullName evidence="2">Uncharacterized protein</fullName>
    </submittedName>
</protein>
<gene>
    <name evidence="2" type="ORF">CALCODRAFT_558188</name>
</gene>
<reference evidence="2 3" key="1">
    <citation type="journal article" date="2016" name="Mol. Biol. Evol.">
        <title>Comparative Genomics of Early-Diverging Mushroom-Forming Fungi Provides Insights into the Origins of Lignocellulose Decay Capabilities.</title>
        <authorList>
            <person name="Nagy L.G."/>
            <person name="Riley R."/>
            <person name="Tritt A."/>
            <person name="Adam C."/>
            <person name="Daum C."/>
            <person name="Floudas D."/>
            <person name="Sun H."/>
            <person name="Yadav J.S."/>
            <person name="Pangilinan J."/>
            <person name="Larsson K.H."/>
            <person name="Matsuura K."/>
            <person name="Barry K."/>
            <person name="Labutti K."/>
            <person name="Kuo R."/>
            <person name="Ohm R.A."/>
            <person name="Bhattacharya S.S."/>
            <person name="Shirouzu T."/>
            <person name="Yoshinaga Y."/>
            <person name="Martin F.M."/>
            <person name="Grigoriev I.V."/>
            <person name="Hibbett D.S."/>
        </authorList>
    </citation>
    <scope>NUCLEOTIDE SEQUENCE [LARGE SCALE GENOMIC DNA]</scope>
    <source>
        <strain evidence="2 3">HHB12733</strain>
    </source>
</reference>
<keyword evidence="1" id="KW-0732">Signal</keyword>
<evidence type="ECO:0000256" key="1">
    <source>
        <dbReference type="SAM" id="SignalP"/>
    </source>
</evidence>